<feature type="domain" description="GHMP kinase N-terminal" evidence="10">
    <location>
        <begin position="78"/>
        <end position="155"/>
    </location>
</feature>
<name>A0ABT7SJ28_9CELL</name>
<dbReference type="InterPro" id="IPR020568">
    <property type="entry name" value="Ribosomal_Su5_D2-typ_SF"/>
</dbReference>
<keyword evidence="6 9" id="KW-0418">Kinase</keyword>
<evidence type="ECO:0000256" key="2">
    <source>
        <dbReference type="ARBA" id="ARBA00012052"/>
    </source>
</evidence>
<evidence type="ECO:0000256" key="7">
    <source>
        <dbReference type="ARBA" id="ARBA00022840"/>
    </source>
</evidence>
<dbReference type="Gene3D" id="3.30.230.10">
    <property type="match status" value="1"/>
</dbReference>
<feature type="binding site" evidence="9">
    <location>
        <begin position="106"/>
        <end position="116"/>
    </location>
    <ligand>
        <name>ATP</name>
        <dbReference type="ChEBI" id="CHEBI:30616"/>
    </ligand>
</feature>
<proteinExistence type="inferred from homology"/>
<evidence type="ECO:0000256" key="1">
    <source>
        <dbReference type="ARBA" id="ARBA00009684"/>
    </source>
</evidence>
<keyword evidence="9" id="KW-0414">Isoprene biosynthesis</keyword>
<dbReference type="PIRSF" id="PIRSF010376">
    <property type="entry name" value="IspE"/>
    <property type="match status" value="1"/>
</dbReference>
<organism evidence="12 13">
    <name type="scientific">Cellulomonas alba</name>
    <dbReference type="NCBI Taxonomy" id="3053467"/>
    <lineage>
        <taxon>Bacteria</taxon>
        <taxon>Bacillati</taxon>
        <taxon>Actinomycetota</taxon>
        <taxon>Actinomycetes</taxon>
        <taxon>Micrococcales</taxon>
        <taxon>Cellulomonadaceae</taxon>
        <taxon>Cellulomonas</taxon>
    </lineage>
</organism>
<evidence type="ECO:0000256" key="9">
    <source>
        <dbReference type="HAMAP-Rule" id="MF_00061"/>
    </source>
</evidence>
<keyword evidence="4 9" id="KW-0808">Transferase</keyword>
<feature type="active site" evidence="9">
    <location>
        <position position="21"/>
    </location>
</feature>
<feature type="domain" description="GHMP kinase C-terminal" evidence="11">
    <location>
        <begin position="227"/>
        <end position="303"/>
    </location>
</feature>
<comment type="caution">
    <text evidence="12">The sequence shown here is derived from an EMBL/GenBank/DDBJ whole genome shotgun (WGS) entry which is preliminary data.</text>
</comment>
<evidence type="ECO:0000256" key="5">
    <source>
        <dbReference type="ARBA" id="ARBA00022741"/>
    </source>
</evidence>
<dbReference type="EC" id="2.7.1.148" evidence="2 9"/>
<dbReference type="InterPro" id="IPR013750">
    <property type="entry name" value="GHMP_kinase_C_dom"/>
</dbReference>
<dbReference type="RefSeq" id="WP_289455394.1">
    <property type="nucleotide sequence ID" value="NZ_JAUCGQ010000001.1"/>
</dbReference>
<keyword evidence="7 9" id="KW-0067">ATP-binding</keyword>
<sequence length="324" mass="32758">MTLLPVDPLPEREVRVRAPGKVNLSLRVGPVAEDGYHPIVTVFQAVSVFEEVVATPSSGRTVSVDGPQSELVPTDGSNLALRAVELIAERTGVDEGVHLHISKGVPVAGGMAGGSADGAAALLACDALWHTGLSRDELVALAAELGSDVPFALAGHTAVGSGRGHLLTPALCRGEFHWAFAVQDGGLAAGAVYAERDRLVEARGAAHRLPAADEDTDVLDPDEDVALMQALRAGDPHALGAALRNDLEDAALSLAPGLAEVLAVAQDAGSLGAVVSGSGPTVAALARSRQHALVIAAAFTAAGVAERVLTASAPVAGARIVSAE</sequence>
<dbReference type="GO" id="GO:0050515">
    <property type="term" value="F:4-(cytidine 5'-diphospho)-2-C-methyl-D-erythritol kinase activity"/>
    <property type="evidence" value="ECO:0007669"/>
    <property type="project" value="UniProtKB-EC"/>
</dbReference>
<dbReference type="InterPro" id="IPR006204">
    <property type="entry name" value="GHMP_kinase_N_dom"/>
</dbReference>
<evidence type="ECO:0000256" key="6">
    <source>
        <dbReference type="ARBA" id="ARBA00022777"/>
    </source>
</evidence>
<dbReference type="SUPFAM" id="SSF54211">
    <property type="entry name" value="Ribosomal protein S5 domain 2-like"/>
    <property type="match status" value="1"/>
</dbReference>
<dbReference type="PANTHER" id="PTHR43527">
    <property type="entry name" value="4-DIPHOSPHOCYTIDYL-2-C-METHYL-D-ERYTHRITOL KINASE, CHLOROPLASTIC"/>
    <property type="match status" value="1"/>
</dbReference>
<dbReference type="Proteomes" id="UP001529338">
    <property type="component" value="Unassembled WGS sequence"/>
</dbReference>
<accession>A0ABT7SJ28</accession>
<comment type="pathway">
    <text evidence="9">Isoprenoid biosynthesis; isopentenyl diphosphate biosynthesis via DXP pathway; isopentenyl diphosphate from 1-deoxy-D-xylulose 5-phosphate: step 3/6.</text>
</comment>
<dbReference type="NCBIfam" id="TIGR00154">
    <property type="entry name" value="ispE"/>
    <property type="match status" value="1"/>
</dbReference>
<keyword evidence="13" id="KW-1185">Reference proteome</keyword>
<evidence type="ECO:0000259" key="10">
    <source>
        <dbReference type="Pfam" id="PF00288"/>
    </source>
</evidence>
<dbReference type="InterPro" id="IPR014721">
    <property type="entry name" value="Ribsml_uS5_D2-typ_fold_subgr"/>
</dbReference>
<evidence type="ECO:0000256" key="3">
    <source>
        <dbReference type="ARBA" id="ARBA00017473"/>
    </source>
</evidence>
<dbReference type="Gene3D" id="3.30.70.890">
    <property type="entry name" value="GHMP kinase, C-terminal domain"/>
    <property type="match status" value="1"/>
</dbReference>
<protein>
    <recommendedName>
        <fullName evidence="3 9">4-diphosphocytidyl-2-C-methyl-D-erythritol kinase</fullName>
        <shortName evidence="9">CMK</shortName>
        <ecNumber evidence="2 9">2.7.1.148</ecNumber>
    </recommendedName>
    <alternativeName>
        <fullName evidence="8 9">4-(cytidine-5'-diphospho)-2-C-methyl-D-erythritol kinase</fullName>
    </alternativeName>
</protein>
<dbReference type="Pfam" id="PF00288">
    <property type="entry name" value="GHMP_kinases_N"/>
    <property type="match status" value="1"/>
</dbReference>
<dbReference type="Pfam" id="PF08544">
    <property type="entry name" value="GHMP_kinases_C"/>
    <property type="match status" value="1"/>
</dbReference>
<feature type="active site" evidence="9">
    <location>
        <position position="148"/>
    </location>
</feature>
<dbReference type="PANTHER" id="PTHR43527:SF2">
    <property type="entry name" value="4-DIPHOSPHOCYTIDYL-2-C-METHYL-D-ERYTHRITOL KINASE, CHLOROPLASTIC"/>
    <property type="match status" value="1"/>
</dbReference>
<reference evidence="12 13" key="1">
    <citation type="submission" date="2023-06" db="EMBL/GenBank/DDBJ databases">
        <title>Cellulomonas sp. MW4 Whole genome sequence.</title>
        <authorList>
            <person name="Park S."/>
        </authorList>
    </citation>
    <scope>NUCLEOTIDE SEQUENCE [LARGE SCALE GENOMIC DNA]</scope>
    <source>
        <strain evidence="12 13">MW4</strain>
    </source>
</reference>
<gene>
    <name evidence="9" type="primary">ispE</name>
    <name evidence="12" type="ORF">QRT04_11515</name>
</gene>
<evidence type="ECO:0000259" key="11">
    <source>
        <dbReference type="Pfam" id="PF08544"/>
    </source>
</evidence>
<evidence type="ECO:0000256" key="4">
    <source>
        <dbReference type="ARBA" id="ARBA00022679"/>
    </source>
</evidence>
<evidence type="ECO:0000256" key="8">
    <source>
        <dbReference type="ARBA" id="ARBA00032554"/>
    </source>
</evidence>
<dbReference type="NCBIfam" id="NF002870">
    <property type="entry name" value="PRK03188.1"/>
    <property type="match status" value="1"/>
</dbReference>
<dbReference type="SUPFAM" id="SSF55060">
    <property type="entry name" value="GHMP Kinase, C-terminal domain"/>
    <property type="match status" value="1"/>
</dbReference>
<evidence type="ECO:0000313" key="12">
    <source>
        <dbReference type="EMBL" id="MDM7855557.1"/>
    </source>
</evidence>
<comment type="catalytic activity">
    <reaction evidence="9">
        <text>4-CDP-2-C-methyl-D-erythritol + ATP = 4-CDP-2-C-methyl-D-erythritol 2-phosphate + ADP + H(+)</text>
        <dbReference type="Rhea" id="RHEA:18437"/>
        <dbReference type="ChEBI" id="CHEBI:15378"/>
        <dbReference type="ChEBI" id="CHEBI:30616"/>
        <dbReference type="ChEBI" id="CHEBI:57823"/>
        <dbReference type="ChEBI" id="CHEBI:57919"/>
        <dbReference type="ChEBI" id="CHEBI:456216"/>
        <dbReference type="EC" id="2.7.1.148"/>
    </reaction>
</comment>
<comment type="similarity">
    <text evidence="1 9">Belongs to the GHMP kinase family. IspE subfamily.</text>
</comment>
<dbReference type="InterPro" id="IPR004424">
    <property type="entry name" value="IspE"/>
</dbReference>
<dbReference type="HAMAP" id="MF_00061">
    <property type="entry name" value="IspE"/>
    <property type="match status" value="1"/>
</dbReference>
<keyword evidence="5 9" id="KW-0547">Nucleotide-binding</keyword>
<dbReference type="EMBL" id="JAUCGQ010000001">
    <property type="protein sequence ID" value="MDM7855557.1"/>
    <property type="molecule type" value="Genomic_DNA"/>
</dbReference>
<evidence type="ECO:0000313" key="13">
    <source>
        <dbReference type="Proteomes" id="UP001529338"/>
    </source>
</evidence>
<dbReference type="InterPro" id="IPR036554">
    <property type="entry name" value="GHMP_kinase_C_sf"/>
</dbReference>
<comment type="function">
    <text evidence="9">Catalyzes the phosphorylation of the position 2 hydroxy group of 4-diphosphocytidyl-2C-methyl-D-erythritol.</text>
</comment>